<keyword evidence="7 12" id="KW-0418">Kinase</keyword>
<keyword evidence="5" id="KW-0808">Transferase</keyword>
<reference evidence="12 13" key="1">
    <citation type="journal article" date="2019" name="Nat. Plants">
        <title>Stout camphor tree genome fills gaps in understanding of flowering plant genome evolution.</title>
        <authorList>
            <person name="Chaw S.M."/>
            <person name="Liu Y.C."/>
            <person name="Wu Y.W."/>
            <person name="Wang H.Y."/>
            <person name="Lin C.I."/>
            <person name="Wu C.S."/>
            <person name="Ke H.M."/>
            <person name="Chang L.Y."/>
            <person name="Hsu C.Y."/>
            <person name="Yang H.T."/>
            <person name="Sudianto E."/>
            <person name="Hsu M.H."/>
            <person name="Wu K.P."/>
            <person name="Wang L.N."/>
            <person name="Leebens-Mack J.H."/>
            <person name="Tsai I.J."/>
        </authorList>
    </citation>
    <scope>NUCLEOTIDE SEQUENCE [LARGE SCALE GENOMIC DNA]</scope>
    <source>
        <strain evidence="13">cv. Chaw 1501</strain>
        <tissue evidence="12">Young leaves</tissue>
    </source>
</reference>
<feature type="transmembrane region" description="Helical" evidence="11">
    <location>
        <begin position="202"/>
        <end position="221"/>
    </location>
</feature>
<evidence type="ECO:0000256" key="5">
    <source>
        <dbReference type="ARBA" id="ARBA00022679"/>
    </source>
</evidence>
<comment type="subcellular location">
    <subcellularLocation>
        <location evidence="1">Plastid</location>
        <location evidence="1">Chloroplast membrane</location>
        <topology evidence="1">Multi-pass membrane protein</topology>
    </subcellularLocation>
</comment>
<feature type="transmembrane region" description="Helical" evidence="11">
    <location>
        <begin position="43"/>
        <end position="62"/>
    </location>
</feature>
<dbReference type="PANTHER" id="PTHR32523">
    <property type="entry name" value="PHYTOL KINASE 1, CHLOROPLASTIC"/>
    <property type="match status" value="1"/>
</dbReference>
<dbReference type="EMBL" id="QPKB01000003">
    <property type="protein sequence ID" value="RWR78904.1"/>
    <property type="molecule type" value="Genomic_DNA"/>
</dbReference>
<dbReference type="GO" id="GO:0031969">
    <property type="term" value="C:chloroplast membrane"/>
    <property type="evidence" value="ECO:0007669"/>
    <property type="project" value="UniProtKB-SubCell"/>
</dbReference>
<sequence>MMALEEKPFLYDVGVAVLSSTVVMSLLRLWEETAKLGIFEQKLNRKLVHISIGLVLMLFWPMFSGGGWAPLLAAITPGINIFRMLIFGLGIQRNDSVVKSMSRNGDYRELLRGPLYYACTLTLTTAVFWRRSPIAIAATCNLCAGDGFADIVGRRFGSQKLPYNHNKSFAGSIAMASAGFIASIGFMHYFSLFGLVVESRGMILGFLLTSLASAVVESLPISTKVDDNLTVTLTSVLVGSLVF</sequence>
<dbReference type="OrthoDB" id="5673at2759"/>
<feature type="transmembrane region" description="Helical" evidence="11">
    <location>
        <begin position="110"/>
        <end position="129"/>
    </location>
</feature>
<evidence type="ECO:0000256" key="10">
    <source>
        <dbReference type="ARBA" id="ARBA00023136"/>
    </source>
</evidence>
<evidence type="ECO:0000256" key="1">
    <source>
        <dbReference type="ARBA" id="ARBA00004508"/>
    </source>
</evidence>
<evidence type="ECO:0000256" key="4">
    <source>
        <dbReference type="ARBA" id="ARBA00022640"/>
    </source>
</evidence>
<keyword evidence="9 11" id="KW-1133">Transmembrane helix</keyword>
<evidence type="ECO:0000256" key="11">
    <source>
        <dbReference type="SAM" id="Phobius"/>
    </source>
</evidence>
<protein>
    <submittedName>
        <fullName evidence="12">Putative phytol kinase 2, chloroplastic</fullName>
    </submittedName>
</protein>
<evidence type="ECO:0000313" key="13">
    <source>
        <dbReference type="Proteomes" id="UP000283530"/>
    </source>
</evidence>
<evidence type="ECO:0000256" key="6">
    <source>
        <dbReference type="ARBA" id="ARBA00022692"/>
    </source>
</evidence>
<gene>
    <name evidence="12" type="ORF">CKAN_00745800</name>
</gene>
<dbReference type="Proteomes" id="UP000283530">
    <property type="component" value="Unassembled WGS sequence"/>
</dbReference>
<evidence type="ECO:0000313" key="12">
    <source>
        <dbReference type="EMBL" id="RWR78904.1"/>
    </source>
</evidence>
<keyword evidence="4" id="KW-0934">Plastid</keyword>
<dbReference type="InterPro" id="IPR039606">
    <property type="entry name" value="Phytol/farnesol_kinase"/>
</dbReference>
<feature type="transmembrane region" description="Helical" evidence="11">
    <location>
        <begin position="169"/>
        <end position="190"/>
    </location>
</feature>
<keyword evidence="3" id="KW-0150">Chloroplast</keyword>
<dbReference type="PANTHER" id="PTHR32523:SF7">
    <property type="entry name" value="FARNESOL KINASE, CHLOROPLASTIC"/>
    <property type="match status" value="1"/>
</dbReference>
<keyword evidence="8" id="KW-0809">Transit peptide</keyword>
<dbReference type="AlphaFoldDB" id="A0A3S3NG10"/>
<keyword evidence="10 11" id="KW-0472">Membrane</keyword>
<proteinExistence type="inferred from homology"/>
<name>A0A3S3NG10_9MAGN</name>
<evidence type="ECO:0000256" key="9">
    <source>
        <dbReference type="ARBA" id="ARBA00022989"/>
    </source>
</evidence>
<evidence type="ECO:0000256" key="8">
    <source>
        <dbReference type="ARBA" id="ARBA00022946"/>
    </source>
</evidence>
<comment type="caution">
    <text evidence="12">The sequence shown here is derived from an EMBL/GenBank/DDBJ whole genome shotgun (WGS) entry which is preliminary data.</text>
</comment>
<keyword evidence="13" id="KW-1185">Reference proteome</keyword>
<evidence type="ECO:0000256" key="7">
    <source>
        <dbReference type="ARBA" id="ARBA00022777"/>
    </source>
</evidence>
<keyword evidence="6 11" id="KW-0812">Transmembrane</keyword>
<evidence type="ECO:0000256" key="2">
    <source>
        <dbReference type="ARBA" id="ARBA00010794"/>
    </source>
</evidence>
<dbReference type="GO" id="GO:0016301">
    <property type="term" value="F:kinase activity"/>
    <property type="evidence" value="ECO:0007669"/>
    <property type="project" value="UniProtKB-KW"/>
</dbReference>
<dbReference type="STRING" id="337451.A0A3S3NG10"/>
<feature type="transmembrane region" description="Helical" evidence="11">
    <location>
        <begin position="68"/>
        <end position="89"/>
    </location>
</feature>
<organism evidence="12 13">
    <name type="scientific">Cinnamomum micranthum f. kanehirae</name>
    <dbReference type="NCBI Taxonomy" id="337451"/>
    <lineage>
        <taxon>Eukaryota</taxon>
        <taxon>Viridiplantae</taxon>
        <taxon>Streptophyta</taxon>
        <taxon>Embryophyta</taxon>
        <taxon>Tracheophyta</taxon>
        <taxon>Spermatophyta</taxon>
        <taxon>Magnoliopsida</taxon>
        <taxon>Magnoliidae</taxon>
        <taxon>Laurales</taxon>
        <taxon>Lauraceae</taxon>
        <taxon>Cinnamomum</taxon>
    </lineage>
</organism>
<feature type="transmembrane region" description="Helical" evidence="11">
    <location>
        <begin position="13"/>
        <end position="31"/>
    </location>
</feature>
<accession>A0A3S3NG10</accession>
<comment type="similarity">
    <text evidence="2">Belongs to the polyprenol kinase family.</text>
</comment>
<evidence type="ECO:0000256" key="3">
    <source>
        <dbReference type="ARBA" id="ARBA00022528"/>
    </source>
</evidence>